<keyword evidence="4" id="KW-0234">DNA repair</keyword>
<dbReference type="Gene3D" id="1.10.340.30">
    <property type="entry name" value="Hypothetical protein, domain 2"/>
    <property type="match status" value="1"/>
</dbReference>
<dbReference type="Proteomes" id="UP000306402">
    <property type="component" value="Unassembled WGS sequence"/>
</dbReference>
<evidence type="ECO:0000313" key="7">
    <source>
        <dbReference type="Proteomes" id="UP000306402"/>
    </source>
</evidence>
<dbReference type="GO" id="GO:0008725">
    <property type="term" value="F:DNA-3-methyladenine glycosylase activity"/>
    <property type="evidence" value="ECO:0007669"/>
    <property type="project" value="TreeGrafter"/>
</dbReference>
<keyword evidence="3" id="KW-0227">DNA damage</keyword>
<dbReference type="GO" id="GO:0032993">
    <property type="term" value="C:protein-DNA complex"/>
    <property type="evidence" value="ECO:0007669"/>
    <property type="project" value="TreeGrafter"/>
</dbReference>
<dbReference type="InterPro" id="IPR051912">
    <property type="entry name" value="Alkylbase_DNA_Glycosylase/TA"/>
</dbReference>
<evidence type="ECO:0000259" key="5">
    <source>
        <dbReference type="SMART" id="SM00478"/>
    </source>
</evidence>
<organism evidence="6 7">
    <name type="scientific">Dyadobacter luticola</name>
    <dbReference type="NCBI Taxonomy" id="1979387"/>
    <lineage>
        <taxon>Bacteria</taxon>
        <taxon>Pseudomonadati</taxon>
        <taxon>Bacteroidota</taxon>
        <taxon>Cytophagia</taxon>
        <taxon>Cytophagales</taxon>
        <taxon>Spirosomataceae</taxon>
        <taxon>Dyadobacter</taxon>
    </lineage>
</organism>
<dbReference type="RefSeq" id="WP_138366876.1">
    <property type="nucleotide sequence ID" value="NZ_VCEJ01000004.1"/>
</dbReference>
<evidence type="ECO:0000256" key="2">
    <source>
        <dbReference type="ARBA" id="ARBA00012000"/>
    </source>
</evidence>
<dbReference type="Gene3D" id="1.10.1670.40">
    <property type="match status" value="1"/>
</dbReference>
<dbReference type="OrthoDB" id="9785929at2"/>
<reference evidence="6 7" key="1">
    <citation type="submission" date="2019-05" db="EMBL/GenBank/DDBJ databases">
        <authorList>
            <person name="Qu J.-H."/>
        </authorList>
    </citation>
    <scope>NUCLEOTIDE SEQUENCE [LARGE SCALE GENOMIC DNA]</scope>
    <source>
        <strain evidence="6 7">T17</strain>
    </source>
</reference>
<dbReference type="AlphaFoldDB" id="A0A5R9KZH9"/>
<dbReference type="PANTHER" id="PTHR43003">
    <property type="entry name" value="DNA-3-METHYLADENINE GLYCOSYLASE"/>
    <property type="match status" value="1"/>
</dbReference>
<evidence type="ECO:0000313" key="6">
    <source>
        <dbReference type="EMBL" id="TLV01505.1"/>
    </source>
</evidence>
<comment type="catalytic activity">
    <reaction evidence="1">
        <text>Hydrolysis of alkylated DNA, releasing 3-methyladenine, 3-methylguanine, 7-methylguanine and 7-methyladenine.</text>
        <dbReference type="EC" id="3.2.2.21"/>
    </reaction>
</comment>
<dbReference type="PANTHER" id="PTHR43003:SF5">
    <property type="entry name" value="DNA-3-METHYLADENINE GLYCOSYLASE"/>
    <property type="match status" value="1"/>
</dbReference>
<dbReference type="CDD" id="cd00056">
    <property type="entry name" value="ENDO3c"/>
    <property type="match status" value="1"/>
</dbReference>
<keyword evidence="7" id="KW-1185">Reference proteome</keyword>
<dbReference type="EMBL" id="VCEJ01000004">
    <property type="protein sequence ID" value="TLV01505.1"/>
    <property type="molecule type" value="Genomic_DNA"/>
</dbReference>
<dbReference type="GO" id="GO:0032131">
    <property type="term" value="F:alkylated DNA binding"/>
    <property type="evidence" value="ECO:0007669"/>
    <property type="project" value="TreeGrafter"/>
</dbReference>
<gene>
    <name evidence="6" type="ORF">FEN17_18945</name>
</gene>
<dbReference type="EC" id="3.2.2.21" evidence="2"/>
<dbReference type="Pfam" id="PF00730">
    <property type="entry name" value="HhH-GPD"/>
    <property type="match status" value="1"/>
</dbReference>
<dbReference type="GO" id="GO:0006307">
    <property type="term" value="P:DNA alkylation repair"/>
    <property type="evidence" value="ECO:0007669"/>
    <property type="project" value="TreeGrafter"/>
</dbReference>
<proteinExistence type="predicted"/>
<accession>A0A5R9KZH9</accession>
<feature type="domain" description="HhH-GPD" evidence="5">
    <location>
        <begin position="57"/>
        <end position="208"/>
    </location>
</feature>
<sequence>MELTPELPTTFNQENFHEICDQLAEMDADLKSVLEKYGYPPMWTRPNTFETLVHIILEQQVSLASALAALNKLREKTKTLTPETLLLLNDEEMRACYVSRQKAAYLRGLALSLQNGETDLTLFPSLPDEKVREKLIRLKGIGHWTIDVYFMFVLQRIDIFPLGDLAAINGTKRLKNLPAATKEEVLEITNHWKPFRTVACMIIWHFYLSRTGVAAAPVF</sequence>
<evidence type="ECO:0000256" key="4">
    <source>
        <dbReference type="ARBA" id="ARBA00023204"/>
    </source>
</evidence>
<name>A0A5R9KZH9_9BACT</name>
<dbReference type="GO" id="GO:0005737">
    <property type="term" value="C:cytoplasm"/>
    <property type="evidence" value="ECO:0007669"/>
    <property type="project" value="TreeGrafter"/>
</dbReference>
<protein>
    <recommendedName>
        <fullName evidence="2">DNA-3-methyladenine glycosylase II</fullName>
        <ecNumber evidence="2">3.2.2.21</ecNumber>
    </recommendedName>
</protein>
<evidence type="ECO:0000256" key="3">
    <source>
        <dbReference type="ARBA" id="ARBA00022763"/>
    </source>
</evidence>
<comment type="caution">
    <text evidence="6">The sequence shown here is derived from an EMBL/GenBank/DDBJ whole genome shotgun (WGS) entry which is preliminary data.</text>
</comment>
<evidence type="ECO:0000256" key="1">
    <source>
        <dbReference type="ARBA" id="ARBA00000086"/>
    </source>
</evidence>
<dbReference type="InterPro" id="IPR003265">
    <property type="entry name" value="HhH-GPD_domain"/>
</dbReference>
<dbReference type="SUPFAM" id="SSF48150">
    <property type="entry name" value="DNA-glycosylase"/>
    <property type="match status" value="1"/>
</dbReference>
<dbReference type="GO" id="GO:0006285">
    <property type="term" value="P:base-excision repair, AP site formation"/>
    <property type="evidence" value="ECO:0007669"/>
    <property type="project" value="TreeGrafter"/>
</dbReference>
<dbReference type="GO" id="GO:0043916">
    <property type="term" value="F:DNA-7-methylguanine glycosylase activity"/>
    <property type="evidence" value="ECO:0007669"/>
    <property type="project" value="TreeGrafter"/>
</dbReference>
<dbReference type="SMART" id="SM00478">
    <property type="entry name" value="ENDO3c"/>
    <property type="match status" value="1"/>
</dbReference>
<dbReference type="InterPro" id="IPR011257">
    <property type="entry name" value="DNA_glycosylase"/>
</dbReference>